<evidence type="ECO:0000313" key="4">
    <source>
        <dbReference type="EMBL" id="ANG61573.1"/>
    </source>
</evidence>
<feature type="region of interest" description="Disordered" evidence="1">
    <location>
        <begin position="1"/>
        <end position="21"/>
    </location>
</feature>
<accession>A0A1A9EVM9</accession>
<dbReference type="KEGG" id="mars:A8C75_03165"/>
<name>A0A1A9EVM9_9GAMM</name>
<gene>
    <name evidence="4" type="ORF">A8C75_03165</name>
</gene>
<evidence type="ECO:0000259" key="3">
    <source>
        <dbReference type="Pfam" id="PF19029"/>
    </source>
</evidence>
<reference evidence="4 5" key="2">
    <citation type="journal article" date="2018" name="Int. J. Syst. Evol. Microbiol.">
        <title>Marinobacterium aestuarii sp. nov., a benzene-degrading marine bacterium isolated from estuary sediment.</title>
        <authorList>
            <person name="Bae S.S."/>
            <person name="Jung J."/>
            <person name="Chung D."/>
            <person name="Baek K."/>
        </authorList>
    </citation>
    <scope>NUCLEOTIDE SEQUENCE [LARGE SCALE GENOMIC DNA]</scope>
    <source>
        <strain evidence="4 5">ST58-10</strain>
    </source>
</reference>
<dbReference type="STRING" id="1821621.A8C75_03165"/>
<organism evidence="4 5">
    <name type="scientific">Marinobacterium aestuarii</name>
    <dbReference type="NCBI Taxonomy" id="1821621"/>
    <lineage>
        <taxon>Bacteria</taxon>
        <taxon>Pseudomonadati</taxon>
        <taxon>Pseudomonadota</taxon>
        <taxon>Gammaproteobacteria</taxon>
        <taxon>Oceanospirillales</taxon>
        <taxon>Oceanospirillaceae</taxon>
        <taxon>Marinobacterium</taxon>
    </lineage>
</organism>
<keyword evidence="2" id="KW-0812">Transmembrane</keyword>
<evidence type="ECO:0000256" key="2">
    <source>
        <dbReference type="SAM" id="Phobius"/>
    </source>
</evidence>
<sequence length="92" mass="10169">MSKPNPVDSEASVQESETLSRRVADDLHERIEQAAKVGEELEHGLHERGEQLTDKSRDLSTNLTQIVRDNPWAVVGGSVALGILIGVLTRRR</sequence>
<keyword evidence="5" id="KW-1185">Reference proteome</keyword>
<reference evidence="5" key="1">
    <citation type="submission" date="2016-05" db="EMBL/GenBank/DDBJ databases">
        <authorList>
            <person name="Baek K."/>
            <person name="Yang S.-J."/>
        </authorList>
    </citation>
    <scope>NUCLEOTIDE SEQUENCE [LARGE SCALE GENOMIC DNA]</scope>
    <source>
        <strain evidence="5">ST58-10</strain>
    </source>
</reference>
<evidence type="ECO:0000313" key="5">
    <source>
        <dbReference type="Proteomes" id="UP000078070"/>
    </source>
</evidence>
<proteinExistence type="predicted"/>
<feature type="region of interest" description="Disordered" evidence="1">
    <location>
        <begin position="37"/>
        <end position="56"/>
    </location>
</feature>
<dbReference type="EMBL" id="CP015839">
    <property type="protein sequence ID" value="ANG61573.1"/>
    <property type="molecule type" value="Genomic_DNA"/>
</dbReference>
<dbReference type="OrthoDB" id="6089554at2"/>
<dbReference type="Proteomes" id="UP000078070">
    <property type="component" value="Chromosome"/>
</dbReference>
<dbReference type="InterPro" id="IPR043605">
    <property type="entry name" value="DUF883_C"/>
</dbReference>
<feature type="transmembrane region" description="Helical" evidence="2">
    <location>
        <begin position="72"/>
        <end position="89"/>
    </location>
</feature>
<dbReference type="RefSeq" id="WP_067378013.1">
    <property type="nucleotide sequence ID" value="NZ_CP015839.1"/>
</dbReference>
<evidence type="ECO:0000256" key="1">
    <source>
        <dbReference type="SAM" id="MobiDB-lite"/>
    </source>
</evidence>
<dbReference type="Pfam" id="PF19029">
    <property type="entry name" value="DUF883_C"/>
    <property type="match status" value="1"/>
</dbReference>
<feature type="domain" description="DUF883" evidence="3">
    <location>
        <begin position="65"/>
        <end position="92"/>
    </location>
</feature>
<keyword evidence="2" id="KW-0472">Membrane</keyword>
<dbReference type="AlphaFoldDB" id="A0A1A9EVM9"/>
<keyword evidence="2" id="KW-1133">Transmembrane helix</keyword>
<protein>
    <recommendedName>
        <fullName evidence="3">DUF883 domain-containing protein</fullName>
    </recommendedName>
</protein>